<dbReference type="RefSeq" id="WP_133296954.1">
    <property type="nucleotide sequence ID" value="NZ_QDKL01000003.1"/>
</dbReference>
<evidence type="ECO:0000313" key="2">
    <source>
        <dbReference type="Proteomes" id="UP000443582"/>
    </source>
</evidence>
<reference evidence="2" key="1">
    <citation type="journal article" date="2019" name="Int. J. Syst. Evol. Microbiol.">
        <title>Halobacteriovorax valvorus sp. nov., a novel prokaryotic predator isolated from coastal seawater of China.</title>
        <authorList>
            <person name="Chen M.-X."/>
        </authorList>
    </citation>
    <scope>NUCLEOTIDE SEQUENCE [LARGE SCALE GENOMIC DNA]</scope>
    <source>
        <strain evidence="2">BL9</strain>
    </source>
</reference>
<organism evidence="1 2">
    <name type="scientific">Halobacteriovorax vibrionivorans</name>
    <dbReference type="NCBI Taxonomy" id="2152716"/>
    <lineage>
        <taxon>Bacteria</taxon>
        <taxon>Pseudomonadati</taxon>
        <taxon>Bdellovibrionota</taxon>
        <taxon>Bacteriovoracia</taxon>
        <taxon>Bacteriovoracales</taxon>
        <taxon>Halobacteriovoraceae</taxon>
        <taxon>Halobacteriovorax</taxon>
    </lineage>
</organism>
<accession>A0ABY0IGX6</accession>
<protein>
    <recommendedName>
        <fullName evidence="3">DUF4142 domain-containing protein</fullName>
    </recommendedName>
</protein>
<evidence type="ECO:0000313" key="1">
    <source>
        <dbReference type="EMBL" id="RZF20602.1"/>
    </source>
</evidence>
<keyword evidence="2" id="KW-1185">Reference proteome</keyword>
<name>A0ABY0IGX6_9BACT</name>
<proteinExistence type="predicted"/>
<evidence type="ECO:0008006" key="3">
    <source>
        <dbReference type="Google" id="ProtNLM"/>
    </source>
</evidence>
<dbReference type="EMBL" id="QDKL01000003">
    <property type="protein sequence ID" value="RZF20602.1"/>
    <property type="molecule type" value="Genomic_DNA"/>
</dbReference>
<comment type="caution">
    <text evidence="1">The sequence shown here is derived from an EMBL/GenBank/DDBJ whole genome shotgun (WGS) entry which is preliminary data.</text>
</comment>
<sequence length="153" mass="18336">MRFLLIKIFILFQFQLYANGSWVKDLSFDNIDIWKNGSKRISVEVKNNKNKLENYNKEKVQEYLARRNKILKYADFSNFQTSSLKFQKDKDEIRIDNNGSYLNSRSVKTFFKEIHILSKNKSIITMITSQKKLTKEDINDFKKKLNYIEETNK</sequence>
<gene>
    <name evidence="1" type="ORF">DAY19_11495</name>
</gene>
<dbReference type="Proteomes" id="UP000443582">
    <property type="component" value="Unassembled WGS sequence"/>
</dbReference>